<evidence type="ECO:0000313" key="4">
    <source>
        <dbReference type="Proteomes" id="UP000217528"/>
    </source>
</evidence>
<keyword evidence="4" id="KW-1185">Reference proteome</keyword>
<dbReference type="PRINTS" id="PR00411">
    <property type="entry name" value="PNDRDTASEI"/>
</dbReference>
<accession>A0A2A2HCF0</accession>
<dbReference type="PRINTS" id="PR00368">
    <property type="entry name" value="FADPNR"/>
</dbReference>
<evidence type="ECO:0000259" key="1">
    <source>
        <dbReference type="Pfam" id="PF07992"/>
    </source>
</evidence>
<dbReference type="Proteomes" id="UP000217528">
    <property type="component" value="Unassembled WGS sequence"/>
</dbReference>
<feature type="domain" description="FAD/NAD(P)-binding" evidence="1">
    <location>
        <begin position="3"/>
        <end position="305"/>
    </location>
</feature>
<dbReference type="RefSeq" id="WP_095608980.1">
    <property type="nucleotide sequence ID" value="NZ_LMVN01000023.1"/>
</dbReference>
<evidence type="ECO:0000313" key="2">
    <source>
        <dbReference type="EMBL" id="PAV07057.1"/>
    </source>
</evidence>
<sequence length="435" mass="47802">MTKLVIIGAGPAGRFASMYGAEHGMDVTLIEKNHIAGKCLNQACMVVCALNEVARHIDDSQNMNDLGIIQSDVKIDYPKICEKIRETQKKIRKISEKETTSCGVEYVHGTAVVDAENMRVIVNDDDEYEYDKLLVCTGSSPFIPDIKGIENAFTYKDILKFKEVPEDLIIIGGGSTAAEYAHIFSSFGSNVNILCRSQFLKMLDDTEAEEYITSNLLKNTIVHENVEILEITPTSVITNTGEIKGKVFNATGVIPNSEILDGIVDININKAIEVDKHLKTSDENIYAAGDVIGGIQSTPVSRMEAITAVRNMLGEDVVPDYSMVPMTISLGYDVSYLLGYDVSNIGKQARTPGAPGPGSFWYTLSGKVGFTKEVVDNDKLISNILSISPSSNVAISYMVKATKDKQTVNDFENFIEIHPTSDVIEKLAEYFSRYE</sequence>
<dbReference type="PANTHER" id="PTHR43014">
    <property type="entry name" value="MERCURIC REDUCTASE"/>
    <property type="match status" value="1"/>
</dbReference>
<dbReference type="Pfam" id="PF07992">
    <property type="entry name" value="Pyr_redox_2"/>
    <property type="match status" value="1"/>
</dbReference>
<dbReference type="InterPro" id="IPR036188">
    <property type="entry name" value="FAD/NAD-bd_sf"/>
</dbReference>
<name>A0A2A2HCF0_9EURY</name>
<reference evidence="3 5" key="1">
    <citation type="submission" date="2016-04" db="EMBL/GenBank/DDBJ databases">
        <title>Genome sequence of Methanosphaera cuniculi DSM 4103.</title>
        <authorList>
            <person name="Poehlein A."/>
            <person name="Seedorf H."/>
            <person name="Daniel R."/>
        </authorList>
    </citation>
    <scope>NUCLEOTIDE SEQUENCE [LARGE SCALE GENOMIC DNA]</scope>
    <source>
        <strain evidence="3 5">DSM 4103</strain>
    </source>
</reference>
<dbReference type="Proteomes" id="UP000246004">
    <property type="component" value="Unassembled WGS sequence"/>
</dbReference>
<proteinExistence type="predicted"/>
<dbReference type="EMBL" id="LMVN01000023">
    <property type="protein sequence ID" value="PAV07057.1"/>
    <property type="molecule type" value="Genomic_DNA"/>
</dbReference>
<protein>
    <submittedName>
        <fullName evidence="3">Dihydrolipoyl dehydrogenase</fullName>
        <ecNumber evidence="3">1.8.1.4</ecNumber>
    </submittedName>
</protein>
<dbReference type="AlphaFoldDB" id="A0A2A2HCF0"/>
<dbReference type="InterPro" id="IPR023753">
    <property type="entry name" value="FAD/NAD-binding_dom"/>
</dbReference>
<organism evidence="2 4">
    <name type="scientific">Methanosphaera cuniculi</name>
    <dbReference type="NCBI Taxonomy" id="1077256"/>
    <lineage>
        <taxon>Archaea</taxon>
        <taxon>Methanobacteriati</taxon>
        <taxon>Methanobacteriota</taxon>
        <taxon>Methanomada group</taxon>
        <taxon>Methanobacteria</taxon>
        <taxon>Methanobacteriales</taxon>
        <taxon>Methanobacteriaceae</taxon>
        <taxon>Methanosphaera</taxon>
    </lineage>
</organism>
<comment type="caution">
    <text evidence="2">The sequence shown here is derived from an EMBL/GenBank/DDBJ whole genome shotgun (WGS) entry which is preliminary data.</text>
</comment>
<dbReference type="EC" id="1.8.1.4" evidence="3"/>
<dbReference type="OrthoDB" id="27922at2157"/>
<dbReference type="EMBL" id="LWMS01000047">
    <property type="protein sequence ID" value="PWL07570.1"/>
    <property type="molecule type" value="Genomic_DNA"/>
</dbReference>
<dbReference type="Gene3D" id="3.50.50.60">
    <property type="entry name" value="FAD/NAD(P)-binding domain"/>
    <property type="match status" value="1"/>
</dbReference>
<keyword evidence="3" id="KW-0560">Oxidoreductase</keyword>
<reference evidence="2 4" key="2">
    <citation type="journal article" date="2017" name="BMC Genomics">
        <title>Genomic analysis of methanogenic archaea reveals a shift towards energy conservation.</title>
        <authorList>
            <person name="Gilmore S.P."/>
            <person name="Henske J.K."/>
            <person name="Sexton J.A."/>
            <person name="Solomon K.V."/>
            <person name="Seppala S."/>
            <person name="Yoo J.I."/>
            <person name="Huyett L.M."/>
            <person name="Pressman A."/>
            <person name="Cogan J.Z."/>
            <person name="Kivenson V."/>
            <person name="Peng X."/>
            <person name="Tan Y."/>
            <person name="Valentine D.L."/>
            <person name="O'Malley M.A."/>
        </authorList>
    </citation>
    <scope>NUCLEOTIDE SEQUENCE [LARGE SCALE GENOMIC DNA]</scope>
    <source>
        <strain evidence="2 4">1R-7</strain>
    </source>
</reference>
<evidence type="ECO:0000313" key="5">
    <source>
        <dbReference type="Proteomes" id="UP000246004"/>
    </source>
</evidence>
<gene>
    <name evidence="3" type="primary">pdhD</name>
    <name evidence="2" type="ORF">ASJ82_02165</name>
    <name evidence="3" type="ORF">MSCUN_15450</name>
</gene>
<dbReference type="GO" id="GO:0004148">
    <property type="term" value="F:dihydrolipoyl dehydrogenase (NADH) activity"/>
    <property type="evidence" value="ECO:0007669"/>
    <property type="project" value="UniProtKB-EC"/>
</dbReference>
<dbReference type="SUPFAM" id="SSF51905">
    <property type="entry name" value="FAD/NAD(P)-binding domain"/>
    <property type="match status" value="1"/>
</dbReference>
<evidence type="ECO:0000313" key="3">
    <source>
        <dbReference type="EMBL" id="PWL07570.1"/>
    </source>
</evidence>